<comment type="similarity">
    <text evidence="4">Belongs to the bacterial secretin family.</text>
</comment>
<name>A0A844G9Y6_9BACT</name>
<evidence type="ECO:0000313" key="7">
    <source>
        <dbReference type="EMBL" id="MST99208.1"/>
    </source>
</evidence>
<evidence type="ECO:0000256" key="2">
    <source>
        <dbReference type="ARBA" id="ARBA00022729"/>
    </source>
</evidence>
<evidence type="ECO:0000256" key="4">
    <source>
        <dbReference type="RuleBase" id="RU004003"/>
    </source>
</evidence>
<dbReference type="PANTHER" id="PTHR30332">
    <property type="entry name" value="PROBABLE GENERAL SECRETION PATHWAY PROTEIN D"/>
    <property type="match status" value="1"/>
</dbReference>
<dbReference type="GO" id="GO:0016020">
    <property type="term" value="C:membrane"/>
    <property type="evidence" value="ECO:0007669"/>
    <property type="project" value="UniProtKB-SubCell"/>
</dbReference>
<dbReference type="GO" id="GO:0009306">
    <property type="term" value="P:protein secretion"/>
    <property type="evidence" value="ECO:0007669"/>
    <property type="project" value="InterPro"/>
</dbReference>
<comment type="caution">
    <text evidence="7">The sequence shown here is derived from an EMBL/GenBank/DDBJ whole genome shotgun (WGS) entry which is preliminary data.</text>
</comment>
<dbReference type="Pfam" id="PF00263">
    <property type="entry name" value="Secretin"/>
    <property type="match status" value="1"/>
</dbReference>
<sequence length="468" mass="51176">MYHKLIARTTMLGLGVAAFAAALPLTGDDGKQRTIVFNEDRAQHYMTSKVYELKHVSAHDLLPFIKGAVKRFDAQSTVQSLDYKAGGKQFLVVSTGKTMLPYVDQMIAALDYPSKKVDENGTAVSGDGITRYSYCADYRGSDEMLAMLDQTFAPAGFGGGSAYFDRGTNMFIWKSSKSQADEFMKFLKAVDRPVPQLQLELKVYVVSDNNFRELGIDYVAWKNGPGADILSAGFDFSNFYSKQGIENFASLISDGPVRDATGLGAIMVAPNFDATFLRMLAQNGKANVATGMTMTVTNDFTAVNSWDEAKYRFRFTPEFQQIQKDAENQNTSVTAVETTEFEFYISAPMICFGDDPAEGAQTLMGNWVLTVSTPVETDNLGTVTTDSNTFNSSLTLNVGTEMLVAAFDKSVEVEQYNGVPFLGEIPVLRYLFGAESKVKSKFKVFVTLTATPAVTKNSPDAAIAAVTK</sequence>
<evidence type="ECO:0000256" key="3">
    <source>
        <dbReference type="ARBA" id="ARBA00023136"/>
    </source>
</evidence>
<reference evidence="7 8" key="1">
    <citation type="submission" date="2019-08" db="EMBL/GenBank/DDBJ databases">
        <title>In-depth cultivation of the pig gut microbiome towards novel bacterial diversity and tailored functional studies.</title>
        <authorList>
            <person name="Wylensek D."/>
            <person name="Hitch T.C.A."/>
            <person name="Clavel T."/>
        </authorList>
    </citation>
    <scope>NUCLEOTIDE SEQUENCE [LARGE SCALE GENOMIC DNA]</scope>
    <source>
        <strain evidence="7 8">BBE-744-WT-12</strain>
    </source>
</reference>
<evidence type="ECO:0000256" key="1">
    <source>
        <dbReference type="ARBA" id="ARBA00004370"/>
    </source>
</evidence>
<evidence type="ECO:0000313" key="8">
    <source>
        <dbReference type="Proteomes" id="UP000435649"/>
    </source>
</evidence>
<feature type="signal peptide" evidence="5">
    <location>
        <begin position="1"/>
        <end position="20"/>
    </location>
</feature>
<proteinExistence type="inferred from homology"/>
<protein>
    <recommendedName>
        <fullName evidence="6">Type II/III secretion system secretin-like domain-containing protein</fullName>
    </recommendedName>
</protein>
<dbReference type="InterPro" id="IPR050810">
    <property type="entry name" value="Bact_Secretion_Sys_Channel"/>
</dbReference>
<evidence type="ECO:0000256" key="5">
    <source>
        <dbReference type="SAM" id="SignalP"/>
    </source>
</evidence>
<dbReference type="InterPro" id="IPR004846">
    <property type="entry name" value="T2SS/T3SS_dom"/>
</dbReference>
<keyword evidence="8" id="KW-1185">Reference proteome</keyword>
<dbReference type="PANTHER" id="PTHR30332:SF24">
    <property type="entry name" value="SECRETIN GSPD-RELATED"/>
    <property type="match status" value="1"/>
</dbReference>
<keyword evidence="3" id="KW-0472">Membrane</keyword>
<feature type="domain" description="Type II/III secretion system secretin-like" evidence="6">
    <location>
        <begin position="376"/>
        <end position="450"/>
    </location>
</feature>
<organism evidence="7 8">
    <name type="scientific">Victivallis lenta</name>
    <dbReference type="NCBI Taxonomy" id="2606640"/>
    <lineage>
        <taxon>Bacteria</taxon>
        <taxon>Pseudomonadati</taxon>
        <taxon>Lentisphaerota</taxon>
        <taxon>Lentisphaeria</taxon>
        <taxon>Victivallales</taxon>
        <taxon>Victivallaceae</taxon>
        <taxon>Victivallis</taxon>
    </lineage>
</organism>
<dbReference type="GO" id="GO:0015627">
    <property type="term" value="C:type II protein secretion system complex"/>
    <property type="evidence" value="ECO:0007669"/>
    <property type="project" value="TreeGrafter"/>
</dbReference>
<dbReference type="AlphaFoldDB" id="A0A844G9Y6"/>
<comment type="subcellular location">
    <subcellularLocation>
        <location evidence="1">Membrane</location>
    </subcellularLocation>
</comment>
<gene>
    <name evidence="7" type="ORF">FYJ85_19455</name>
</gene>
<keyword evidence="2 5" id="KW-0732">Signal</keyword>
<evidence type="ECO:0000259" key="6">
    <source>
        <dbReference type="Pfam" id="PF00263"/>
    </source>
</evidence>
<feature type="chain" id="PRO_5032416417" description="Type II/III secretion system secretin-like domain-containing protein" evidence="5">
    <location>
        <begin position="21"/>
        <end position="468"/>
    </location>
</feature>
<accession>A0A844G9Y6</accession>
<dbReference type="EMBL" id="VUNS01000031">
    <property type="protein sequence ID" value="MST99208.1"/>
    <property type="molecule type" value="Genomic_DNA"/>
</dbReference>
<dbReference type="Proteomes" id="UP000435649">
    <property type="component" value="Unassembled WGS sequence"/>
</dbReference>
<dbReference type="RefSeq" id="WP_154420371.1">
    <property type="nucleotide sequence ID" value="NZ_VUNS01000031.1"/>
</dbReference>